<evidence type="ECO:0000313" key="5">
    <source>
        <dbReference type="EMBL" id="SMD22500.1"/>
    </source>
</evidence>
<dbReference type="InterPro" id="IPR055170">
    <property type="entry name" value="GFO_IDH_MocA-like_dom"/>
</dbReference>
<dbReference type="RefSeq" id="WP_235039066.1">
    <property type="nucleotide sequence ID" value="NZ_FWXV01000008.1"/>
</dbReference>
<dbReference type="InterPro" id="IPR036291">
    <property type="entry name" value="NAD(P)-bd_dom_sf"/>
</dbReference>
<dbReference type="Proteomes" id="UP000192674">
    <property type="component" value="Unassembled WGS sequence"/>
</dbReference>
<dbReference type="Pfam" id="PF22725">
    <property type="entry name" value="GFO_IDH_MocA_C3"/>
    <property type="match status" value="1"/>
</dbReference>
<keyword evidence="6" id="KW-1185">Reference proteome</keyword>
<dbReference type="InterPro" id="IPR000683">
    <property type="entry name" value="Gfo/Idh/MocA-like_OxRdtase_N"/>
</dbReference>
<dbReference type="GO" id="GO:0000166">
    <property type="term" value="F:nucleotide binding"/>
    <property type="evidence" value="ECO:0007669"/>
    <property type="project" value="InterPro"/>
</dbReference>
<evidence type="ECO:0000256" key="1">
    <source>
        <dbReference type="ARBA" id="ARBA00010928"/>
    </source>
</evidence>
<sequence length="358" mass="37828">MTLRVAMVGLGWAARTIWLPRLTAHPGMKVTAVVDTDAKTRASYTGSALVLSDPSQIGREMADLVVVAVPNHAHTPVAGALLRRGFPVFLEKPVCLSTAEADELAQAERAGGAVLIAGSAARYREDVRALERVSASVGEVRHVSLAWVRARGVPGTPWFTEHGKAGGGALVDLGWHLLDMALPLLGPGTVEFGQVSGITGHDFVNRGHAKAVWRQEDELPEVPATVEDTVRAFLITADGISVALHASWASHAEYDRTSVEVHGSAGTAALGCTFGFSPNRLNGSTLTVSRDGQTSAVPLDEQAIGAEYDRQVDALPVLLADPTQRGKAIDAARTTIGVIERIYESARDAKGRVACLVT</sequence>
<dbReference type="Gene3D" id="3.30.360.10">
    <property type="entry name" value="Dihydrodipicolinate Reductase, domain 2"/>
    <property type="match status" value="1"/>
</dbReference>
<comment type="similarity">
    <text evidence="1">Belongs to the Gfo/Idh/MocA family.</text>
</comment>
<organism evidence="5 6">
    <name type="scientific">Kibdelosporangium aridum</name>
    <dbReference type="NCBI Taxonomy" id="2030"/>
    <lineage>
        <taxon>Bacteria</taxon>
        <taxon>Bacillati</taxon>
        <taxon>Actinomycetota</taxon>
        <taxon>Actinomycetes</taxon>
        <taxon>Pseudonocardiales</taxon>
        <taxon>Pseudonocardiaceae</taxon>
        <taxon>Kibdelosporangium</taxon>
    </lineage>
</organism>
<dbReference type="GO" id="GO:0016491">
    <property type="term" value="F:oxidoreductase activity"/>
    <property type="evidence" value="ECO:0007669"/>
    <property type="project" value="UniProtKB-KW"/>
</dbReference>
<dbReference type="EMBL" id="FWXV01000008">
    <property type="protein sequence ID" value="SMD22500.1"/>
    <property type="molecule type" value="Genomic_DNA"/>
</dbReference>
<evidence type="ECO:0000313" key="6">
    <source>
        <dbReference type="Proteomes" id="UP000192674"/>
    </source>
</evidence>
<dbReference type="Gene3D" id="3.40.50.720">
    <property type="entry name" value="NAD(P)-binding Rossmann-like Domain"/>
    <property type="match status" value="1"/>
</dbReference>
<dbReference type="SUPFAM" id="SSF55347">
    <property type="entry name" value="Glyceraldehyde-3-phosphate dehydrogenase-like, C-terminal domain"/>
    <property type="match status" value="1"/>
</dbReference>
<feature type="domain" description="Gfo/Idh/MocA-like oxidoreductase N-terminal" evidence="3">
    <location>
        <begin position="3"/>
        <end position="117"/>
    </location>
</feature>
<reference evidence="5 6" key="1">
    <citation type="submission" date="2017-04" db="EMBL/GenBank/DDBJ databases">
        <authorList>
            <person name="Afonso C.L."/>
            <person name="Miller P.J."/>
            <person name="Scott M.A."/>
            <person name="Spackman E."/>
            <person name="Goraichik I."/>
            <person name="Dimitrov K.M."/>
            <person name="Suarez D.L."/>
            <person name="Swayne D.E."/>
        </authorList>
    </citation>
    <scope>NUCLEOTIDE SEQUENCE [LARGE SCALE GENOMIC DNA]</scope>
    <source>
        <strain evidence="5 6">DSM 43828</strain>
    </source>
</reference>
<name>A0A1Y5Y1R4_KIBAR</name>
<keyword evidence="2" id="KW-0560">Oxidoreductase</keyword>
<evidence type="ECO:0000256" key="2">
    <source>
        <dbReference type="ARBA" id="ARBA00023002"/>
    </source>
</evidence>
<dbReference type="Pfam" id="PF01408">
    <property type="entry name" value="GFO_IDH_MocA"/>
    <property type="match status" value="1"/>
</dbReference>
<accession>A0A1Y5Y1R4</accession>
<proteinExistence type="inferred from homology"/>
<dbReference type="PANTHER" id="PTHR43708">
    <property type="entry name" value="CONSERVED EXPRESSED OXIDOREDUCTASE (EUROFUNG)"/>
    <property type="match status" value="1"/>
</dbReference>
<dbReference type="SUPFAM" id="SSF51735">
    <property type="entry name" value="NAD(P)-binding Rossmann-fold domains"/>
    <property type="match status" value="1"/>
</dbReference>
<gene>
    <name evidence="5" type="ORF">SAMN05661093_07464</name>
</gene>
<feature type="domain" description="GFO/IDH/MocA-like oxidoreductase" evidence="4">
    <location>
        <begin position="136"/>
        <end position="268"/>
    </location>
</feature>
<evidence type="ECO:0000259" key="3">
    <source>
        <dbReference type="Pfam" id="PF01408"/>
    </source>
</evidence>
<protein>
    <submittedName>
        <fullName evidence="5">Oxidoreductase</fullName>
    </submittedName>
</protein>
<dbReference type="PANTHER" id="PTHR43708:SF5">
    <property type="entry name" value="CONSERVED EXPRESSED OXIDOREDUCTASE (EUROFUNG)-RELATED"/>
    <property type="match status" value="1"/>
</dbReference>
<dbReference type="AlphaFoldDB" id="A0A1Y5Y1R4"/>
<evidence type="ECO:0000259" key="4">
    <source>
        <dbReference type="Pfam" id="PF22725"/>
    </source>
</evidence>
<dbReference type="InterPro" id="IPR051317">
    <property type="entry name" value="Gfo/Idh/MocA_oxidoreduct"/>
</dbReference>